<keyword evidence="1" id="KW-0234">DNA repair</keyword>
<dbReference type="InterPro" id="IPR027417">
    <property type="entry name" value="P-loop_NTPase"/>
</dbReference>
<comment type="similarity">
    <text evidence="1">Belongs to the helicase family.</text>
</comment>
<feature type="domain" description="DNA helicase Pif1-like DEAD-box helicase" evidence="2">
    <location>
        <begin position="484"/>
        <end position="614"/>
    </location>
</feature>
<keyword evidence="1" id="KW-0067">ATP-binding</keyword>
<keyword evidence="1" id="KW-0233">DNA recombination</keyword>
<dbReference type="EMBL" id="CAUEEQ010060115">
    <property type="protein sequence ID" value="CAJ0964349.1"/>
    <property type="molecule type" value="Genomic_DNA"/>
</dbReference>
<organism evidence="4 5">
    <name type="scientific">Ranitomeya imitator</name>
    <name type="common">mimic poison frog</name>
    <dbReference type="NCBI Taxonomy" id="111125"/>
    <lineage>
        <taxon>Eukaryota</taxon>
        <taxon>Metazoa</taxon>
        <taxon>Chordata</taxon>
        <taxon>Craniata</taxon>
        <taxon>Vertebrata</taxon>
        <taxon>Euteleostomi</taxon>
        <taxon>Amphibia</taxon>
        <taxon>Batrachia</taxon>
        <taxon>Anura</taxon>
        <taxon>Neobatrachia</taxon>
        <taxon>Hyloidea</taxon>
        <taxon>Dendrobatidae</taxon>
        <taxon>Dendrobatinae</taxon>
        <taxon>Ranitomeya</taxon>
    </lineage>
</organism>
<accession>A0ABN9MFK5</accession>
<dbReference type="EC" id="5.6.2.3" evidence="1"/>
<evidence type="ECO:0000259" key="2">
    <source>
        <dbReference type="Pfam" id="PF05970"/>
    </source>
</evidence>
<reference evidence="4" key="1">
    <citation type="submission" date="2023-07" db="EMBL/GenBank/DDBJ databases">
        <authorList>
            <person name="Stuckert A."/>
        </authorList>
    </citation>
    <scope>NUCLEOTIDE SEQUENCE</scope>
</reference>
<keyword evidence="1" id="KW-0547">Nucleotide-binding</keyword>
<dbReference type="Gene3D" id="3.40.50.300">
    <property type="entry name" value="P-loop containing nucleotide triphosphate hydrolases"/>
    <property type="match status" value="1"/>
</dbReference>
<dbReference type="InterPro" id="IPR010285">
    <property type="entry name" value="DNA_helicase_pif1-like_DEAD"/>
</dbReference>
<gene>
    <name evidence="4" type="ORF">RIMI_LOCUS19111310</name>
</gene>
<comment type="catalytic activity">
    <reaction evidence="1">
        <text>ATP + H2O = ADP + phosphate + H(+)</text>
        <dbReference type="Rhea" id="RHEA:13065"/>
        <dbReference type="ChEBI" id="CHEBI:15377"/>
        <dbReference type="ChEBI" id="CHEBI:15378"/>
        <dbReference type="ChEBI" id="CHEBI:30616"/>
        <dbReference type="ChEBI" id="CHEBI:43474"/>
        <dbReference type="ChEBI" id="CHEBI:456216"/>
        <dbReference type="EC" id="5.6.2.3"/>
    </reaction>
</comment>
<dbReference type="PANTHER" id="PTHR10492">
    <property type="match status" value="1"/>
</dbReference>
<evidence type="ECO:0000313" key="4">
    <source>
        <dbReference type="EMBL" id="CAJ0964349.1"/>
    </source>
</evidence>
<protein>
    <recommendedName>
        <fullName evidence="1">ATP-dependent DNA helicase</fullName>
        <ecNumber evidence="1">5.6.2.3</ecNumber>
    </recommendedName>
</protein>
<sequence length="948" mass="108952">MQGLKAGTPVILPSTFIRSPRAMQQNYQDAMTIVRKFGKPDWKEITENLEPWQRSEFRPDLVAQVFKFKLKAVLNEILRKHIFGHVVAYVHENKLRDKEIIEDLVSAEIPNETANPKLHEAAMKHMIHGPCGKDQPGAICMTDGQCAKKFSKEFNTETNPNVDGYPQCHRRNTGKTRRGMQEIDNRWVVPYNPYLLLKYNCHINVEICASIKSVKYLFKYVYKGHDCANIKFDTLNWNEPAMSLDSRYISAPEGMWRIRKNKIHDASHTIKRLAVHLENMQQVFFEDSNVDMVILDSKASTLQAYFELNRVDASAHQYLYISLTDGKLYYLRLLLLHVRGAKSYADLRTVNGVVHDTYKNACIDLHLLEDDSQWEDGITNAIVFQMPYQLSKLFAIICVYGEAAKPLALWQKYKTEFMEDYTRRYTPEIAEQLALRDINEVLLSNKKSCADYELPTPVNVPDEILDQLNYAVRKQEAGQLKTTLNEAQKSAFHAIMQAVNTASQPDDTSSHWIFWTAQEAMGRHFCTTASRRHYKQKRTSAGLVATLLQNGSTYHSKFGLGITTNETAVSKIKPTSLQAKELRESSVVIWDEVTMTPCFNMNAVDNLFQDIWSAPRHRATRSRYRASSGSVLELSRWLYPSVILQRPDLWGAAHTVCGKKRPFDGKVFINGGDFRQTLPIVEGGKRAQIVMSTIKYSKFWNQFSRFQLQKNMRTSQDEVEYNSWLLKLANGELSNVYGLPEDTIEIPNSFIEEGDLITAIFGDSIEITNATSIWQCEGLCFAGQVVLLNDTIGFSTSCTGKREKNSKFREHEVKPLEKWRKKEPNHGWSQVDCPLVARNCALLQFPKLFCKEHEVKPLEKWRKNEPNHGWSQVDCPLVARNCALLQFPKLFCKEHEVKPLERRRKNEPNHGWSQVDCPLVARNCALLQFPKLFCKEGVIQLKSNYTFK</sequence>
<evidence type="ECO:0000313" key="5">
    <source>
        <dbReference type="Proteomes" id="UP001176940"/>
    </source>
</evidence>
<dbReference type="Pfam" id="PF14214">
    <property type="entry name" value="Helitron_like_N"/>
    <property type="match status" value="1"/>
</dbReference>
<dbReference type="Proteomes" id="UP001176940">
    <property type="component" value="Unassembled WGS sequence"/>
</dbReference>
<dbReference type="Pfam" id="PF05970">
    <property type="entry name" value="PIF1"/>
    <property type="match status" value="2"/>
</dbReference>
<proteinExistence type="inferred from homology"/>
<comment type="cofactor">
    <cofactor evidence="1">
        <name>Mg(2+)</name>
        <dbReference type="ChEBI" id="CHEBI:18420"/>
    </cofactor>
</comment>
<feature type="domain" description="DNA helicase Pif1-like DEAD-box helicase" evidence="2">
    <location>
        <begin position="659"/>
        <end position="734"/>
    </location>
</feature>
<keyword evidence="1" id="KW-0378">Hydrolase</keyword>
<evidence type="ECO:0000259" key="3">
    <source>
        <dbReference type="Pfam" id="PF14214"/>
    </source>
</evidence>
<keyword evidence="5" id="KW-1185">Reference proteome</keyword>
<dbReference type="PANTHER" id="PTHR10492:SF57">
    <property type="entry name" value="ATP-DEPENDENT DNA HELICASE"/>
    <property type="match status" value="1"/>
</dbReference>
<keyword evidence="1" id="KW-0347">Helicase</keyword>
<comment type="caution">
    <text evidence="4">The sequence shown here is derived from an EMBL/GenBank/DDBJ whole genome shotgun (WGS) entry which is preliminary data.</text>
</comment>
<keyword evidence="1" id="KW-0227">DNA damage</keyword>
<dbReference type="InterPro" id="IPR025476">
    <property type="entry name" value="Helitron_helicase-like"/>
</dbReference>
<feature type="domain" description="Helitron helicase-like" evidence="3">
    <location>
        <begin position="7"/>
        <end position="91"/>
    </location>
</feature>
<evidence type="ECO:0000256" key="1">
    <source>
        <dbReference type="RuleBase" id="RU363044"/>
    </source>
</evidence>
<name>A0ABN9MFK5_9NEOB</name>